<evidence type="ECO:0008006" key="4">
    <source>
        <dbReference type="Google" id="ProtNLM"/>
    </source>
</evidence>
<dbReference type="AlphaFoldDB" id="A0AAW9R5Z3"/>
<accession>A0AAW9R5Z3</accession>
<feature type="signal peptide" evidence="1">
    <location>
        <begin position="1"/>
        <end position="18"/>
    </location>
</feature>
<sequence length="121" mass="13272">MKTTLALMSCIVMLAGCASSSKEIKAAYVSPMTYDGYNCQQLREENQRIQSRIGEVTGIVDKRASGDKTKMGVGLILFWPTLFFLKGDGVEAQELSRLKGEHEALEQAYIKKSCSSEAEVG</sequence>
<name>A0AAW9R5Z3_9GAMM</name>
<keyword evidence="3" id="KW-1185">Reference proteome</keyword>
<reference evidence="2 3" key="1">
    <citation type="journal article" date="2016" name="Antonie Van Leeuwenhoek">
        <title>Denitratimonas tolerans gen. nov., sp. nov., a denitrifying bacterium isolated from a bioreactor for tannery wastewater treatment.</title>
        <authorList>
            <person name="Han S.I."/>
            <person name="Kim J.O."/>
            <person name="Lee Y.R."/>
            <person name="Ekpeghere K.I."/>
            <person name="Koh S.C."/>
            <person name="Whang K.S."/>
        </authorList>
    </citation>
    <scope>NUCLEOTIDE SEQUENCE [LARGE SCALE GENOMIC DNA]</scope>
    <source>
        <strain evidence="2 3">KACC 17565</strain>
    </source>
</reference>
<keyword evidence="1" id="KW-0732">Signal</keyword>
<dbReference type="Proteomes" id="UP001364472">
    <property type="component" value="Unassembled WGS sequence"/>
</dbReference>
<organism evidence="2 3">
    <name type="scientific">Denitratimonas tolerans</name>
    <dbReference type="NCBI Taxonomy" id="1338420"/>
    <lineage>
        <taxon>Bacteria</taxon>
        <taxon>Pseudomonadati</taxon>
        <taxon>Pseudomonadota</taxon>
        <taxon>Gammaproteobacteria</taxon>
        <taxon>Lysobacterales</taxon>
        <taxon>Lysobacteraceae</taxon>
        <taxon>Denitratimonas</taxon>
    </lineage>
</organism>
<gene>
    <name evidence="2" type="ORF">WB794_06335</name>
</gene>
<comment type="caution">
    <text evidence="2">The sequence shown here is derived from an EMBL/GenBank/DDBJ whole genome shotgun (WGS) entry which is preliminary data.</text>
</comment>
<protein>
    <recommendedName>
        <fullName evidence="4">Metal ABC transporter ATP-binding protein</fullName>
    </recommendedName>
</protein>
<proteinExistence type="predicted"/>
<evidence type="ECO:0000313" key="2">
    <source>
        <dbReference type="EMBL" id="MEJ1249289.1"/>
    </source>
</evidence>
<feature type="chain" id="PRO_5043578223" description="Metal ABC transporter ATP-binding protein" evidence="1">
    <location>
        <begin position="19"/>
        <end position="121"/>
    </location>
</feature>
<dbReference type="RefSeq" id="WP_337335007.1">
    <property type="nucleotide sequence ID" value="NZ_JBBDHC010000007.1"/>
</dbReference>
<dbReference type="PROSITE" id="PS51257">
    <property type="entry name" value="PROKAR_LIPOPROTEIN"/>
    <property type="match status" value="1"/>
</dbReference>
<dbReference type="EMBL" id="JBBDHC010000007">
    <property type="protein sequence ID" value="MEJ1249289.1"/>
    <property type="molecule type" value="Genomic_DNA"/>
</dbReference>
<evidence type="ECO:0000313" key="3">
    <source>
        <dbReference type="Proteomes" id="UP001364472"/>
    </source>
</evidence>
<evidence type="ECO:0000256" key="1">
    <source>
        <dbReference type="SAM" id="SignalP"/>
    </source>
</evidence>